<sequence>MQPYSRFSQRIQISTIR</sequence>
<protein>
    <submittedName>
        <fullName evidence="1">Uncharacterized protein</fullName>
    </submittedName>
</protein>
<reference evidence="1" key="1">
    <citation type="submission" date="2018-02" db="EMBL/GenBank/DDBJ databases">
        <title>Rhizophora mucronata_Transcriptome.</title>
        <authorList>
            <person name="Meera S.P."/>
            <person name="Sreeshan A."/>
            <person name="Augustine A."/>
        </authorList>
    </citation>
    <scope>NUCLEOTIDE SEQUENCE</scope>
    <source>
        <tissue evidence="1">Leaf</tissue>
    </source>
</reference>
<dbReference type="EMBL" id="GGEC01092130">
    <property type="protein sequence ID" value="MBX72614.1"/>
    <property type="molecule type" value="Transcribed_RNA"/>
</dbReference>
<dbReference type="AlphaFoldDB" id="A0A2P2R0D5"/>
<proteinExistence type="predicted"/>
<evidence type="ECO:0000313" key="1">
    <source>
        <dbReference type="EMBL" id="MBX72614.1"/>
    </source>
</evidence>
<name>A0A2P2R0D5_RHIMU</name>
<accession>A0A2P2R0D5</accession>
<organism evidence="1">
    <name type="scientific">Rhizophora mucronata</name>
    <name type="common">Asiatic mangrove</name>
    <dbReference type="NCBI Taxonomy" id="61149"/>
    <lineage>
        <taxon>Eukaryota</taxon>
        <taxon>Viridiplantae</taxon>
        <taxon>Streptophyta</taxon>
        <taxon>Embryophyta</taxon>
        <taxon>Tracheophyta</taxon>
        <taxon>Spermatophyta</taxon>
        <taxon>Magnoliopsida</taxon>
        <taxon>eudicotyledons</taxon>
        <taxon>Gunneridae</taxon>
        <taxon>Pentapetalae</taxon>
        <taxon>rosids</taxon>
        <taxon>fabids</taxon>
        <taxon>Malpighiales</taxon>
        <taxon>Rhizophoraceae</taxon>
        <taxon>Rhizophora</taxon>
    </lineage>
</organism>